<dbReference type="RefSeq" id="XP_038074557.1">
    <property type="nucleotide sequence ID" value="XM_038218629.1"/>
</dbReference>
<dbReference type="OrthoDB" id="1470350at2759"/>
<dbReference type="OMA" id="DPTAHTM"/>
<keyword evidence="5 6" id="KW-0408">Iron</keyword>
<comment type="cofactor">
    <cofactor evidence="5">
        <name>heme</name>
        <dbReference type="ChEBI" id="CHEBI:30413"/>
    </cofactor>
</comment>
<keyword evidence="6" id="KW-0503">Monooxygenase</keyword>
<dbReference type="EnsemblMetazoa" id="XM_038218630.1">
    <property type="protein sequence ID" value="XP_038074558.1"/>
    <property type="gene ID" value="LOC119742560"/>
</dbReference>
<dbReference type="PRINTS" id="PR00463">
    <property type="entry name" value="EP450I"/>
</dbReference>
<dbReference type="GO" id="GO:0012505">
    <property type="term" value="C:endomembrane system"/>
    <property type="evidence" value="ECO:0007669"/>
    <property type="project" value="UniProtKB-SubCell"/>
</dbReference>
<feature type="binding site" description="axial binding residue" evidence="5">
    <location>
        <position position="510"/>
    </location>
    <ligand>
        <name>heme</name>
        <dbReference type="ChEBI" id="CHEBI:30413"/>
    </ligand>
    <ligandPart>
        <name>Fe</name>
        <dbReference type="ChEBI" id="CHEBI:18248"/>
    </ligandPart>
</feature>
<dbReference type="EnsemblMetazoa" id="XM_038218629.1">
    <property type="protein sequence ID" value="XP_038074557.1"/>
    <property type="gene ID" value="LOC119742560"/>
</dbReference>
<keyword evidence="7" id="KW-1133">Transmembrane helix</keyword>
<keyword evidence="3 5" id="KW-0479">Metal-binding</keyword>
<dbReference type="InterPro" id="IPR001128">
    <property type="entry name" value="Cyt_P450"/>
</dbReference>
<evidence type="ECO:0000256" key="1">
    <source>
        <dbReference type="ARBA" id="ARBA00004308"/>
    </source>
</evidence>
<dbReference type="InterPro" id="IPR017972">
    <property type="entry name" value="Cyt_P450_CS"/>
</dbReference>
<name>A0A914BEA6_PATMI</name>
<dbReference type="RefSeq" id="XP_038074558.1">
    <property type="nucleotide sequence ID" value="XM_038218630.1"/>
</dbReference>
<evidence type="ECO:0000256" key="2">
    <source>
        <dbReference type="ARBA" id="ARBA00010617"/>
    </source>
</evidence>
<evidence type="ECO:0008006" key="10">
    <source>
        <dbReference type="Google" id="ProtNLM"/>
    </source>
</evidence>
<accession>A0A914BEA6</accession>
<dbReference type="EnsemblMetazoa" id="XM_038218627.1">
    <property type="protein sequence ID" value="XP_038074555.1"/>
    <property type="gene ID" value="LOC119742560"/>
</dbReference>
<keyword evidence="4 7" id="KW-0472">Membrane</keyword>
<keyword evidence="7" id="KW-0812">Transmembrane</keyword>
<dbReference type="GO" id="GO:0005506">
    <property type="term" value="F:iron ion binding"/>
    <property type="evidence" value="ECO:0007669"/>
    <property type="project" value="InterPro"/>
</dbReference>
<dbReference type="Pfam" id="PF00067">
    <property type="entry name" value="p450"/>
    <property type="match status" value="1"/>
</dbReference>
<proteinExistence type="inferred from homology"/>
<evidence type="ECO:0000256" key="3">
    <source>
        <dbReference type="ARBA" id="ARBA00022723"/>
    </source>
</evidence>
<feature type="transmembrane region" description="Helical" evidence="7">
    <location>
        <begin position="61"/>
        <end position="85"/>
    </location>
</feature>
<dbReference type="InterPro" id="IPR050196">
    <property type="entry name" value="Cytochrome_P450_Monoox"/>
</dbReference>
<organism evidence="8 9">
    <name type="scientific">Patiria miniata</name>
    <name type="common">Bat star</name>
    <name type="synonym">Asterina miniata</name>
    <dbReference type="NCBI Taxonomy" id="46514"/>
    <lineage>
        <taxon>Eukaryota</taxon>
        <taxon>Metazoa</taxon>
        <taxon>Echinodermata</taxon>
        <taxon>Eleutherozoa</taxon>
        <taxon>Asterozoa</taxon>
        <taxon>Asteroidea</taxon>
        <taxon>Valvatacea</taxon>
        <taxon>Valvatida</taxon>
        <taxon>Asterinidae</taxon>
        <taxon>Patiria</taxon>
    </lineage>
</organism>
<dbReference type="GO" id="GO:0016705">
    <property type="term" value="F:oxidoreductase activity, acting on paired donors, with incorporation or reduction of molecular oxygen"/>
    <property type="evidence" value="ECO:0007669"/>
    <property type="project" value="InterPro"/>
</dbReference>
<evidence type="ECO:0000256" key="7">
    <source>
        <dbReference type="SAM" id="Phobius"/>
    </source>
</evidence>
<dbReference type="FunFam" id="1.10.630.10:FF:000005">
    <property type="entry name" value="cytochrome P450 4F22 isoform X2"/>
    <property type="match status" value="1"/>
</dbReference>
<dbReference type="InterPro" id="IPR036396">
    <property type="entry name" value="Cyt_P450_sf"/>
</dbReference>
<evidence type="ECO:0000313" key="8">
    <source>
        <dbReference type="EnsemblMetazoa" id="XP_038074558.1"/>
    </source>
</evidence>
<keyword evidence="6" id="KW-0560">Oxidoreductase</keyword>
<evidence type="ECO:0000256" key="5">
    <source>
        <dbReference type="PIRSR" id="PIRSR602401-1"/>
    </source>
</evidence>
<dbReference type="PANTHER" id="PTHR24291:SF201">
    <property type="entry name" value="CYTOCHROME P450, FAMILY 4, SUBFAMILY B, POLYPEPTIDE 7"/>
    <property type="match status" value="1"/>
</dbReference>
<evidence type="ECO:0000256" key="4">
    <source>
        <dbReference type="ARBA" id="ARBA00023136"/>
    </source>
</evidence>
<reference evidence="8" key="1">
    <citation type="submission" date="2022-11" db="UniProtKB">
        <authorList>
            <consortium name="EnsemblMetazoa"/>
        </authorList>
    </citation>
    <scope>IDENTIFICATION</scope>
</reference>
<protein>
    <recommendedName>
        <fullName evidence="10">Cytochrome P450</fullName>
    </recommendedName>
</protein>
<dbReference type="GO" id="GO:0004497">
    <property type="term" value="F:monooxygenase activity"/>
    <property type="evidence" value="ECO:0007669"/>
    <property type="project" value="UniProtKB-KW"/>
</dbReference>
<comment type="similarity">
    <text evidence="2 6">Belongs to the cytochrome P450 family.</text>
</comment>
<dbReference type="GO" id="GO:0020037">
    <property type="term" value="F:heme binding"/>
    <property type="evidence" value="ECO:0007669"/>
    <property type="project" value="InterPro"/>
</dbReference>
<dbReference type="AlphaFoldDB" id="A0A914BEA6"/>
<keyword evidence="9" id="KW-1185">Reference proteome</keyword>
<dbReference type="Proteomes" id="UP000887568">
    <property type="component" value="Unplaced"/>
</dbReference>
<evidence type="ECO:0000313" key="9">
    <source>
        <dbReference type="Proteomes" id="UP000887568"/>
    </source>
</evidence>
<dbReference type="PRINTS" id="PR00385">
    <property type="entry name" value="P450"/>
</dbReference>
<dbReference type="InterPro" id="IPR002401">
    <property type="entry name" value="Cyt_P450_E_grp-I"/>
</dbReference>
<dbReference type="GeneID" id="119742560"/>
<keyword evidence="5 6" id="KW-0349">Heme</keyword>
<dbReference type="Gene3D" id="1.10.630.10">
    <property type="entry name" value="Cytochrome P450"/>
    <property type="match status" value="1"/>
</dbReference>
<dbReference type="SUPFAM" id="SSF48264">
    <property type="entry name" value="Cytochrome P450"/>
    <property type="match status" value="1"/>
</dbReference>
<dbReference type="PROSITE" id="PS00086">
    <property type="entry name" value="CYTOCHROME_P450"/>
    <property type="match status" value="1"/>
</dbReference>
<sequence>MNNACDDACDVFPPLILRAGSVDCTRVSPENDVRANRTATEYSSFGIQQLVEMVVFSTSSLVMFGITAVTLAVTSTVVAVVGLLLHKWQMEKQLKAFPVAPDKHWLLGHLHKMTSDEKAYAWVRKCVDAGVYVSIIWVGPFLPFVTVFHPDTVKTILKTSEPKSENTYRFVRPWIGDGLLLSSGKKWARNRRLLTPGFHFDILKPYVGIFQESASILVKKWQGACEREGKQSMEMFSHVSLLMLDSLLKCIFSVQSNCQIVEDHPYIKGIYEIAMLVGARFRFLPFHSDIIYNLSPSGRHYHRAIETVHNYARDIIKQRKQALAEEEASGKTRQRKYVDFLDILLCAKDTDGKGLTDQEICDEVDTFMFEGHDTTASGISWFLYNMARFPEFQQKCRQEIDNLLADRTEDTLEWEDLNNLPYMTQCLKENLRFHAPVVNIMRTLTQPLAFPDGRSVPKGTSVAITINGLHHNKEVWDDPETFDPDRFSPERAKSIPPYAFVPFSAGPRNCIGQHFAMSEMKVIASMILRNFYLSVNESVPIQRRNALVLRSQHGINLYVTPRKTVKH</sequence>
<comment type="subcellular location">
    <subcellularLocation>
        <location evidence="1">Endomembrane system</location>
    </subcellularLocation>
</comment>
<evidence type="ECO:0000256" key="6">
    <source>
        <dbReference type="RuleBase" id="RU000461"/>
    </source>
</evidence>
<dbReference type="PANTHER" id="PTHR24291">
    <property type="entry name" value="CYTOCHROME P450 FAMILY 4"/>
    <property type="match status" value="1"/>
</dbReference>
<dbReference type="RefSeq" id="XP_038074555.1">
    <property type="nucleotide sequence ID" value="XM_038218627.1"/>
</dbReference>
<dbReference type="CDD" id="cd20659">
    <property type="entry name" value="CYP4B_4F-like"/>
    <property type="match status" value="1"/>
</dbReference>